<proteinExistence type="predicted"/>
<reference evidence="3 4" key="1">
    <citation type="journal article" date="2014" name="PLoS Genet.">
        <title>Phylogenetically driven sequencing of extremely halophilic archaea reveals strategies for static and dynamic osmo-response.</title>
        <authorList>
            <person name="Becker E.A."/>
            <person name="Seitzer P.M."/>
            <person name="Tritt A."/>
            <person name="Larsen D."/>
            <person name="Krusor M."/>
            <person name="Yao A.I."/>
            <person name="Wu D."/>
            <person name="Madern D."/>
            <person name="Eisen J.A."/>
            <person name="Darling A.E."/>
            <person name="Facciotti M.T."/>
        </authorList>
    </citation>
    <scope>NUCLEOTIDE SEQUENCE [LARGE SCALE GENOMIC DNA]</scope>
    <source>
        <strain evidence="3 4">100A6</strain>
    </source>
</reference>
<evidence type="ECO:0000259" key="2">
    <source>
        <dbReference type="Pfam" id="PF02254"/>
    </source>
</evidence>
<feature type="region of interest" description="Disordered" evidence="1">
    <location>
        <begin position="126"/>
        <end position="171"/>
    </location>
</feature>
<dbReference type="GO" id="GO:0006813">
    <property type="term" value="P:potassium ion transport"/>
    <property type="evidence" value="ECO:0007669"/>
    <property type="project" value="InterPro"/>
</dbReference>
<gene>
    <name evidence="3" type="ORF">C447_14871</name>
</gene>
<evidence type="ECO:0000256" key="1">
    <source>
        <dbReference type="SAM" id="MobiDB-lite"/>
    </source>
</evidence>
<sequence>MVVVDGGGSIGDALASRIAADGGGVMFLAENEHAVERASDAGVDARTVDVGRAGTFDDDAIERADVALVVSPEDGHNLLVGQFLRLRRVKRVVALVNDPANLDAFAEAGIEPVCVTGTLTGVLDARRREPRAATRERATETSSESHETDEPSRTDDRTRLRSDGGRVEPHE</sequence>
<accession>M0LWT8</accession>
<dbReference type="InterPro" id="IPR003148">
    <property type="entry name" value="RCK_N"/>
</dbReference>
<dbReference type="AlphaFoldDB" id="M0LWT8"/>
<dbReference type="PATRIC" id="fig|1132509.6.peg.3464"/>
<name>M0LWT8_9EURY</name>
<comment type="caution">
    <text evidence="3">The sequence shown here is derived from an EMBL/GenBank/DDBJ whole genome shotgun (WGS) entry which is preliminary data.</text>
</comment>
<dbReference type="Pfam" id="PF02254">
    <property type="entry name" value="TrkA_N"/>
    <property type="match status" value="1"/>
</dbReference>
<evidence type="ECO:0000313" key="4">
    <source>
        <dbReference type="Proteomes" id="UP000011566"/>
    </source>
</evidence>
<keyword evidence="4" id="KW-1185">Reference proteome</keyword>
<dbReference type="eggNOG" id="arCOG01957">
    <property type="taxonomic scope" value="Archaea"/>
</dbReference>
<dbReference type="SUPFAM" id="SSF51735">
    <property type="entry name" value="NAD(P)-binding Rossmann-fold domains"/>
    <property type="match status" value="1"/>
</dbReference>
<dbReference type="InterPro" id="IPR036291">
    <property type="entry name" value="NAD(P)-bd_dom_sf"/>
</dbReference>
<dbReference type="Proteomes" id="UP000011566">
    <property type="component" value="Unassembled WGS sequence"/>
</dbReference>
<organism evidence="3 4">
    <name type="scientific">Halococcus hamelinensis 100A6</name>
    <dbReference type="NCBI Taxonomy" id="1132509"/>
    <lineage>
        <taxon>Archaea</taxon>
        <taxon>Methanobacteriati</taxon>
        <taxon>Methanobacteriota</taxon>
        <taxon>Stenosarchaea group</taxon>
        <taxon>Halobacteria</taxon>
        <taxon>Halobacteriales</taxon>
        <taxon>Halococcaceae</taxon>
        <taxon>Halococcus</taxon>
    </lineage>
</organism>
<feature type="domain" description="RCK N-terminal" evidence="2">
    <location>
        <begin position="2"/>
        <end position="113"/>
    </location>
</feature>
<dbReference type="EMBL" id="AOMB01000041">
    <property type="protein sequence ID" value="EMA36550.1"/>
    <property type="molecule type" value="Genomic_DNA"/>
</dbReference>
<evidence type="ECO:0000313" key="3">
    <source>
        <dbReference type="EMBL" id="EMA36550.1"/>
    </source>
</evidence>
<dbReference type="Gene3D" id="3.40.50.720">
    <property type="entry name" value="NAD(P)-binding Rossmann-like Domain"/>
    <property type="match status" value="1"/>
</dbReference>
<protein>
    <submittedName>
        <fullName evidence="3">TrkA-N domain-containing protein</fullName>
    </submittedName>
</protein>